<gene>
    <name evidence="2" type="ORF">HME9302_00093</name>
</gene>
<evidence type="ECO:0008006" key="4">
    <source>
        <dbReference type="Google" id="ProtNLM"/>
    </source>
</evidence>
<protein>
    <recommendedName>
        <fullName evidence="4">RHS repeat-associated core domain-containing protein</fullName>
    </recommendedName>
</protein>
<dbReference type="InterPro" id="IPR050708">
    <property type="entry name" value="T6SS_VgrG/RHS"/>
</dbReference>
<accession>A0A369Q6H9</accession>
<dbReference type="NCBIfam" id="TIGR01643">
    <property type="entry name" value="YD_repeat_2x"/>
    <property type="match status" value="1"/>
</dbReference>
<organism evidence="2 3">
    <name type="scientific">Alteripontixanthobacter maritimus</name>
    <dbReference type="NCBI Taxonomy" id="2161824"/>
    <lineage>
        <taxon>Bacteria</taxon>
        <taxon>Pseudomonadati</taxon>
        <taxon>Pseudomonadota</taxon>
        <taxon>Alphaproteobacteria</taxon>
        <taxon>Sphingomonadales</taxon>
        <taxon>Erythrobacteraceae</taxon>
        <taxon>Alteripontixanthobacter</taxon>
    </lineage>
</organism>
<dbReference type="PANTHER" id="PTHR32305">
    <property type="match status" value="1"/>
</dbReference>
<feature type="chain" id="PRO_5016818293" description="RHS repeat-associated core domain-containing protein" evidence="1">
    <location>
        <begin position="32"/>
        <end position="919"/>
    </location>
</feature>
<comment type="caution">
    <text evidence="2">The sequence shown here is derived from an EMBL/GenBank/DDBJ whole genome shotgun (WGS) entry which is preliminary data.</text>
</comment>
<name>A0A369Q6H9_9SPHN</name>
<evidence type="ECO:0000313" key="3">
    <source>
        <dbReference type="Proteomes" id="UP000253727"/>
    </source>
</evidence>
<keyword evidence="3" id="KW-1185">Reference proteome</keyword>
<feature type="signal peptide" evidence="1">
    <location>
        <begin position="1"/>
        <end position="31"/>
    </location>
</feature>
<keyword evidence="1" id="KW-0732">Signal</keyword>
<sequence>MSRAITRSAFPAALALMMGGTVVLPAVVAQAQTSPSAYTSATRYDAMGRVTGTIAPDPDGSGPLRYAATRTTYDDAGRPTKVETGELLSWKSHTVAPKDWGASFAVLSSSVTTYDALGRKLTERAIGSDGVPVGLTQYSYDTVGRLECTALRLNPAVYGSLPANACTLGTADAFGPDRITRNVYDAYGQLLQVRKAVGTTLENADVTYSYTQNGQQSEIVDANGNRARFEYDGFDRQTKWLFPSKTRPAAFNDASPASVMSSAGAVNTADFEQYGYDPNGNRTSLRKRDGSVLTYQYDALNRMTRKTVPARSGLTSTHTQDVFYGYDLQGLSTSARFGWAGGAGILNTYDGFGRLTSATSSVSGSTKTLAFQYDANGNRTRLTHPDGAFFTYEYDGLNRATQLRNGAGDALLAPVYHRRGGMSRLNRRDSALDTVYGYDPVGRLASLAIANGTSSSDVTWTFTRNPASQIATETRSNDSYRWTGHANVNRSYTTNGLNQYTAAGSASFCYDANGNLTADGTSLYLYDIENRLVEKRAQTNTNCAALSYAGALQAELRYDPLGRLYYTYDPVVGGNHVTTYLHDGDAMVGEYAWNNALKQRHIHGTNADADDALMSFAGADISRGNVRFLYADARGSIVLSTKQFASDPRINTYDEYGIPGAGNQGRFQYTGQAWLEELGMYYYKARIYSPTLGRFLQTDPIGYEDQFNLYAYVGNDPVNNVDPEGERRIRNWINQIRSSPHNARAKAARNELRSIVPNYRDRASASSTTPSVEGARNRADGYQAELNHVRAIGTGAFQGRSVVGEGGFNSQIGRVQNIFSGVRYENPINNGYNFSGSGGREAANRAFDSIGLTNVRSIQNGAGRHGLFSLGNGGEVNVTARQGGTRADPYYRLEVRITTTRLGSRIKDTTTFKVRYENE</sequence>
<evidence type="ECO:0000313" key="2">
    <source>
        <dbReference type="EMBL" id="RDC58917.1"/>
    </source>
</evidence>
<dbReference type="PANTHER" id="PTHR32305:SF15">
    <property type="entry name" value="PROTEIN RHSA-RELATED"/>
    <property type="match status" value="1"/>
</dbReference>
<proteinExistence type="predicted"/>
<dbReference type="EMBL" id="QBKA01000002">
    <property type="protein sequence ID" value="RDC58917.1"/>
    <property type="molecule type" value="Genomic_DNA"/>
</dbReference>
<dbReference type="InterPro" id="IPR022385">
    <property type="entry name" value="Rhs_assc_core"/>
</dbReference>
<dbReference type="Gene3D" id="2.180.10.10">
    <property type="entry name" value="RHS repeat-associated core"/>
    <property type="match status" value="2"/>
</dbReference>
<dbReference type="AlphaFoldDB" id="A0A369Q6H9"/>
<dbReference type="Pfam" id="PF05593">
    <property type="entry name" value="RHS_repeat"/>
    <property type="match status" value="2"/>
</dbReference>
<evidence type="ECO:0000256" key="1">
    <source>
        <dbReference type="SAM" id="SignalP"/>
    </source>
</evidence>
<dbReference type="OrthoDB" id="6057489at2"/>
<dbReference type="InterPro" id="IPR006530">
    <property type="entry name" value="YD"/>
</dbReference>
<dbReference type="RefSeq" id="WP_115365368.1">
    <property type="nucleotide sequence ID" value="NZ_QBKA01000002.1"/>
</dbReference>
<dbReference type="Proteomes" id="UP000253727">
    <property type="component" value="Unassembled WGS sequence"/>
</dbReference>
<reference evidence="2 3" key="1">
    <citation type="submission" date="2018-04" db="EMBL/GenBank/DDBJ databases">
        <title>Altererythrobacter sp. HME9302 genome sequencing and assembly.</title>
        <authorList>
            <person name="Kang H."/>
            <person name="Kim H."/>
            <person name="Joh K."/>
        </authorList>
    </citation>
    <scope>NUCLEOTIDE SEQUENCE [LARGE SCALE GENOMIC DNA]</scope>
    <source>
        <strain evidence="2 3">HME9302</strain>
    </source>
</reference>
<dbReference type="InterPro" id="IPR031325">
    <property type="entry name" value="RHS_repeat"/>
</dbReference>
<dbReference type="NCBIfam" id="TIGR03696">
    <property type="entry name" value="Rhs_assc_core"/>
    <property type="match status" value="1"/>
</dbReference>